<dbReference type="PRINTS" id="PR00364">
    <property type="entry name" value="DISEASERSIST"/>
</dbReference>
<dbReference type="PROSITE" id="PS50005">
    <property type="entry name" value="TPR"/>
    <property type="match status" value="1"/>
</dbReference>
<evidence type="ECO:0000259" key="2">
    <source>
        <dbReference type="Pfam" id="PF00931"/>
    </source>
</evidence>
<evidence type="ECO:0000256" key="1">
    <source>
        <dbReference type="PROSITE-ProRule" id="PRU00339"/>
    </source>
</evidence>
<dbReference type="Gene3D" id="3.40.50.300">
    <property type="entry name" value="P-loop containing nucleotide triphosphate hydrolases"/>
    <property type="match status" value="1"/>
</dbReference>
<dbReference type="InterPro" id="IPR011990">
    <property type="entry name" value="TPR-like_helical_dom_sf"/>
</dbReference>
<dbReference type="SUPFAM" id="SSF52540">
    <property type="entry name" value="P-loop containing nucleoside triphosphate hydrolases"/>
    <property type="match status" value="1"/>
</dbReference>
<evidence type="ECO:0000313" key="4">
    <source>
        <dbReference type="Proteomes" id="UP001138460"/>
    </source>
</evidence>
<sequence>MLFRIDMTIKGDPMKQIEINFIAQVCSDLEKLNGTQFEYFCKDIIELILSEIVQHKGHNLYAKPVKSTADFNSDDFEIVGQCGTDHNYFDGFVKPINDIKSAINNHPQCHEIFLFSNQRATGGTLSKLNNEISNKNYSQKINVYDSEKITKEVILKNILNIRVKPLLMLYVPNAYKIYILFPENNTLPRFTSKKYHGRREELSIIKILKDKEFMQIYGSSGIGKSEISKSIAKKVQEDYETVIWVNGDDSNNINFDFMSTHISRFNTKINLGTLLENHKIIIILDNFNENLSNIEKDFDFYNKKHSLCLITSLQKNLSKDRSFHLKYLERDIAKKILLDTNNTPKNDVVEKIIQYVDGYPLVLSIIRDSVDDCGDSWEDVLNEIKDVVSLEDHDRNIRISARILERSLSQIKEELYWIYILKSKIISSEFLQFSLKNNGIKSLLKRSIINKTEVYNYSVHQIILDSVVSVFDKFSDDLSNYYKIILSYLKVESESKSIGYFNFLITHHNFLMELYKNRKGGDELKNYLIYSLAQGWDENSDGWIIDEIKKISLDDDTKISYLLLIEKIEMELFNLKKKYGTNDEENYLSFCKENIKHLKDKIEKNKNSSIDLYLRHHLGKIYIRIKDYDKAIELFKYVVEKDDSADYARLQIARIGVWHDQSKVSSVEMNEHISKILSKTDDWSSTSLSVLLATYELISENKMRSYREKYIDSCISVFVSNLLYSLSFGFEQPFELLAKLSYHLSYNHKEMFGCFCESLPLPSTIDKNNKIKYAFSTIQVAYYKQLKYSNDSNKDSKMEEAFSLAEMYLKSIDLNDFQRGKLIDLYIESKYPDKALVELCKNANQVDDPFFFQKKCKILRLLGGFDNLEESIKSIDKAILLSESNPKFKNYKSAFLNDKAEALYISSPDDAISILEEAIKLENNNITLTNWKKKLHNWSDN</sequence>
<evidence type="ECO:0000313" key="3">
    <source>
        <dbReference type="EMBL" id="RYC43656.1"/>
    </source>
</evidence>
<dbReference type="Gene3D" id="1.25.40.10">
    <property type="entry name" value="Tetratricopeptide repeat domain"/>
    <property type="match status" value="1"/>
</dbReference>
<dbReference type="OrthoDB" id="5338908at2"/>
<protein>
    <recommendedName>
        <fullName evidence="2">NB-ARC domain-containing protein</fullName>
    </recommendedName>
</protein>
<comment type="caution">
    <text evidence="3">The sequence shown here is derived from an EMBL/GenBank/DDBJ whole genome shotgun (WGS) entry which is preliminary data.</text>
</comment>
<organism evidence="3 4">
    <name type="scientific">Pectobacterium zantedeschiae</name>
    <dbReference type="NCBI Taxonomy" id="2034769"/>
    <lineage>
        <taxon>Bacteria</taxon>
        <taxon>Pseudomonadati</taxon>
        <taxon>Pseudomonadota</taxon>
        <taxon>Gammaproteobacteria</taxon>
        <taxon>Enterobacterales</taxon>
        <taxon>Pectobacteriaceae</taxon>
        <taxon>Pectobacterium</taxon>
    </lineage>
</organism>
<proteinExistence type="predicted"/>
<feature type="repeat" description="TPR" evidence="1">
    <location>
        <begin position="612"/>
        <end position="645"/>
    </location>
</feature>
<dbReference type="AlphaFoldDB" id="A0A9X8JHR4"/>
<accession>A0A9X8JHR4</accession>
<reference evidence="3 4" key="1">
    <citation type="journal article" date="2018" name="Syst. Appl. Microbiol.">
        <title>Pectobacterium zantedeschiae sp. nov. a new species of a soft rot pathogen isolated from Calla lily (Zantedeschia spp.).</title>
        <authorList>
            <person name="Waleron M."/>
            <person name="Misztak A."/>
            <person name="Waleron M."/>
            <person name="Franczuk M."/>
            <person name="Jonca J."/>
            <person name="Wielgomas B."/>
            <person name="Mikicinski A."/>
            <person name="Popovic T."/>
            <person name="Waleron K."/>
        </authorList>
    </citation>
    <scope>NUCLEOTIDE SEQUENCE [LARGE SCALE GENOMIC DNA]</scope>
    <source>
        <strain evidence="3 4">9M</strain>
    </source>
</reference>
<dbReference type="GO" id="GO:0043531">
    <property type="term" value="F:ADP binding"/>
    <property type="evidence" value="ECO:0007669"/>
    <property type="project" value="InterPro"/>
</dbReference>
<name>A0A9X8JHR4_9GAMM</name>
<dbReference type="InterPro" id="IPR019734">
    <property type="entry name" value="TPR_rpt"/>
</dbReference>
<dbReference type="InterPro" id="IPR027417">
    <property type="entry name" value="P-loop_NTPase"/>
</dbReference>
<keyword evidence="4" id="KW-1185">Reference proteome</keyword>
<keyword evidence="1" id="KW-0802">TPR repeat</keyword>
<dbReference type="EMBL" id="NWTM01000001">
    <property type="protein sequence ID" value="RYC43656.1"/>
    <property type="molecule type" value="Genomic_DNA"/>
</dbReference>
<dbReference type="SUPFAM" id="SSF48452">
    <property type="entry name" value="TPR-like"/>
    <property type="match status" value="1"/>
</dbReference>
<dbReference type="InterPro" id="IPR002182">
    <property type="entry name" value="NB-ARC"/>
</dbReference>
<feature type="domain" description="NB-ARC" evidence="2">
    <location>
        <begin position="209"/>
        <end position="319"/>
    </location>
</feature>
<dbReference type="Pfam" id="PF00931">
    <property type="entry name" value="NB-ARC"/>
    <property type="match status" value="1"/>
</dbReference>
<dbReference type="Proteomes" id="UP001138460">
    <property type="component" value="Unassembled WGS sequence"/>
</dbReference>
<gene>
    <name evidence="3" type="ORF">CLR69_00960</name>
</gene>